<evidence type="ECO:0000256" key="57">
    <source>
        <dbReference type="ARBA" id="ARBA00049171"/>
    </source>
</evidence>
<dbReference type="SUPFAM" id="SSF55048">
    <property type="entry name" value="Probable ACP-binding domain of malonyl-CoA ACP transacylase"/>
    <property type="match status" value="1"/>
</dbReference>
<dbReference type="Proteomes" id="UP000728032">
    <property type="component" value="Unassembled WGS sequence"/>
</dbReference>
<protein>
    <recommendedName>
        <fullName evidence="7">Fatty acid synthase</fullName>
        <ecNumber evidence="5">1.1.1.100</ecNumber>
        <ecNumber evidence="2">1.3.1.39</ecNumber>
        <ecNumber evidence="6">2.3.1.41</ecNumber>
        <ecNumber evidence="4">2.3.1.85</ecNumber>
        <ecNumber evidence="3">3.1.2.14</ecNumber>
    </recommendedName>
</protein>
<feature type="domain" description="Ketosynthase family 3 (KS3)" evidence="67">
    <location>
        <begin position="1"/>
        <end position="306"/>
    </location>
</feature>
<name>A0A7R9LLI4_9ACAR</name>
<reference evidence="69" key="1">
    <citation type="submission" date="2020-11" db="EMBL/GenBank/DDBJ databases">
        <authorList>
            <person name="Tran Van P."/>
        </authorList>
    </citation>
    <scope>NUCLEOTIDE SEQUENCE</scope>
</reference>
<evidence type="ECO:0000256" key="60">
    <source>
        <dbReference type="ARBA" id="ARBA00049422"/>
    </source>
</evidence>
<evidence type="ECO:0000259" key="67">
    <source>
        <dbReference type="PROSITE" id="PS52004"/>
    </source>
</evidence>
<evidence type="ECO:0000256" key="63">
    <source>
        <dbReference type="ARBA" id="ARBA00049533"/>
    </source>
</evidence>
<keyword evidence="12" id="KW-0702">S-nitrosylation</keyword>
<dbReference type="EC" id="2.3.1.41" evidence="6"/>
<dbReference type="InterPro" id="IPR009081">
    <property type="entry name" value="PP-bd_ACP"/>
</dbReference>
<keyword evidence="14" id="KW-0276">Fatty acid metabolism</keyword>
<feature type="domain" description="Carrier" evidence="66">
    <location>
        <begin position="2057"/>
        <end position="2137"/>
    </location>
</feature>
<dbReference type="Pfam" id="PF00698">
    <property type="entry name" value="Acyl_transf_1"/>
    <property type="match status" value="1"/>
</dbReference>
<evidence type="ECO:0000256" key="20">
    <source>
        <dbReference type="ARBA" id="ARBA00023098"/>
    </source>
</evidence>
<comment type="catalytic activity">
    <reaction evidence="41">
        <text>(2E)-hexadecenoyl-[ACP] + NADPH + H(+) = hexadecanoyl-[ACP] + NADP(+)</text>
        <dbReference type="Rhea" id="RHEA:41912"/>
        <dbReference type="Rhea" id="RHEA-COMP:9651"/>
        <dbReference type="Rhea" id="RHEA-COMP:9652"/>
        <dbReference type="ChEBI" id="CHEBI:15378"/>
        <dbReference type="ChEBI" id="CHEBI:57783"/>
        <dbReference type="ChEBI" id="CHEBI:58349"/>
        <dbReference type="ChEBI" id="CHEBI:78481"/>
        <dbReference type="ChEBI" id="CHEBI:78483"/>
    </reaction>
    <physiologicalReaction direction="left-to-right" evidence="41">
        <dbReference type="Rhea" id="RHEA:41913"/>
    </physiologicalReaction>
</comment>
<dbReference type="Gene3D" id="3.40.50.720">
    <property type="entry name" value="NAD(P)-binding Rossmann-like Domain"/>
    <property type="match status" value="1"/>
</dbReference>
<evidence type="ECO:0000256" key="64">
    <source>
        <dbReference type="PROSITE-ProRule" id="PRU01363"/>
    </source>
</evidence>
<evidence type="ECO:0000256" key="18">
    <source>
        <dbReference type="ARBA" id="ARBA00023002"/>
    </source>
</evidence>
<evidence type="ECO:0000256" key="30">
    <source>
        <dbReference type="ARBA" id="ARBA00023401"/>
    </source>
</evidence>
<comment type="catalytic activity">
    <reaction evidence="51">
        <text>a 2,3-saturated acyl-[ACP] + NADP(+) = a (2E)-enoyl-[ACP] + NADPH + H(+)</text>
        <dbReference type="Rhea" id="RHEA:22564"/>
        <dbReference type="Rhea" id="RHEA-COMP:9925"/>
        <dbReference type="Rhea" id="RHEA-COMP:9926"/>
        <dbReference type="ChEBI" id="CHEBI:15378"/>
        <dbReference type="ChEBI" id="CHEBI:57783"/>
        <dbReference type="ChEBI" id="CHEBI:58349"/>
        <dbReference type="ChEBI" id="CHEBI:78784"/>
        <dbReference type="ChEBI" id="CHEBI:78785"/>
        <dbReference type="EC" id="1.3.1.39"/>
    </reaction>
    <physiologicalReaction direction="right-to-left" evidence="51">
        <dbReference type="Rhea" id="RHEA:22566"/>
    </physiologicalReaction>
</comment>
<dbReference type="SUPFAM" id="SSF47336">
    <property type="entry name" value="ACP-like"/>
    <property type="match status" value="1"/>
</dbReference>
<dbReference type="SMART" id="SM00823">
    <property type="entry name" value="PKS_PP"/>
    <property type="match status" value="1"/>
</dbReference>
<comment type="catalytic activity">
    <reaction evidence="42">
        <text>(2E)-hexenoyl-[ACP] + NADPH + H(+) = hexanoyl-[ACP] + NADP(+)</text>
        <dbReference type="Rhea" id="RHEA:41832"/>
        <dbReference type="Rhea" id="RHEA-COMP:9631"/>
        <dbReference type="Rhea" id="RHEA-COMP:9632"/>
        <dbReference type="ChEBI" id="CHEBI:15378"/>
        <dbReference type="ChEBI" id="CHEBI:57783"/>
        <dbReference type="ChEBI" id="CHEBI:58349"/>
        <dbReference type="ChEBI" id="CHEBI:78458"/>
        <dbReference type="ChEBI" id="CHEBI:78459"/>
    </reaction>
    <physiologicalReaction direction="left-to-right" evidence="42">
        <dbReference type="Rhea" id="RHEA:41833"/>
    </physiologicalReaction>
</comment>
<dbReference type="GO" id="GO:0016297">
    <property type="term" value="F:fatty acyl-[ACP] hydrolase activity"/>
    <property type="evidence" value="ECO:0007669"/>
    <property type="project" value="UniProtKB-EC"/>
</dbReference>
<evidence type="ECO:0000256" key="37">
    <source>
        <dbReference type="ARBA" id="ARBA00047440"/>
    </source>
</evidence>
<keyword evidence="15" id="KW-0521">NADP</keyword>
<dbReference type="GO" id="GO:0141148">
    <property type="term" value="F:enoyl-[acyl-carrier-protein] reductase (NADPH) activity"/>
    <property type="evidence" value="ECO:0007669"/>
    <property type="project" value="UniProtKB-EC"/>
</dbReference>
<evidence type="ECO:0000256" key="58">
    <source>
        <dbReference type="ARBA" id="ARBA00049263"/>
    </source>
</evidence>
<dbReference type="SUPFAM" id="SSF52151">
    <property type="entry name" value="FabD/lysophospholipase-like"/>
    <property type="match status" value="1"/>
</dbReference>
<dbReference type="PROSITE" id="PS52019">
    <property type="entry name" value="PKS_MFAS_DH"/>
    <property type="match status" value="1"/>
</dbReference>
<comment type="catalytic activity">
    <reaction evidence="46">
        <text>(2E)-dodecenoyl-[ACP] + NADPH + H(+) = dodecanoyl-[ACP] + NADP(+)</text>
        <dbReference type="Rhea" id="RHEA:41880"/>
        <dbReference type="Rhea" id="RHEA-COMP:9643"/>
        <dbReference type="Rhea" id="RHEA-COMP:9644"/>
        <dbReference type="ChEBI" id="CHEBI:15378"/>
        <dbReference type="ChEBI" id="CHEBI:57783"/>
        <dbReference type="ChEBI" id="CHEBI:58349"/>
        <dbReference type="ChEBI" id="CHEBI:65264"/>
        <dbReference type="ChEBI" id="CHEBI:78472"/>
    </reaction>
    <physiologicalReaction direction="left-to-right" evidence="46">
        <dbReference type="Rhea" id="RHEA:41881"/>
    </physiologicalReaction>
</comment>
<comment type="catalytic activity">
    <reaction evidence="34">
        <text>3-oxooctadecanoyl-[ACP] + NADPH + H(+) = (3R)-hydroxyoctadecanoyl-[ACP] + NADP(+)</text>
        <dbReference type="Rhea" id="RHEA:41920"/>
        <dbReference type="Rhea" id="RHEA-COMP:9653"/>
        <dbReference type="Rhea" id="RHEA-COMP:9654"/>
        <dbReference type="ChEBI" id="CHEBI:15378"/>
        <dbReference type="ChEBI" id="CHEBI:57783"/>
        <dbReference type="ChEBI" id="CHEBI:58349"/>
        <dbReference type="ChEBI" id="CHEBI:78487"/>
        <dbReference type="ChEBI" id="CHEBI:78488"/>
    </reaction>
    <physiologicalReaction direction="left-to-right" evidence="34">
        <dbReference type="Rhea" id="RHEA:41921"/>
    </physiologicalReaction>
</comment>
<evidence type="ECO:0000256" key="23">
    <source>
        <dbReference type="ARBA" id="ARBA00023332"/>
    </source>
</evidence>
<evidence type="ECO:0000256" key="25">
    <source>
        <dbReference type="ARBA" id="ARBA00023373"/>
    </source>
</evidence>
<dbReference type="EC" id="3.1.2.14" evidence="3"/>
<keyword evidence="8" id="KW-0596">Phosphopantetheine</keyword>
<dbReference type="CDD" id="cd00833">
    <property type="entry name" value="PKS"/>
    <property type="match status" value="1"/>
</dbReference>
<dbReference type="Pfam" id="PF21089">
    <property type="entry name" value="PKS_DH_N"/>
    <property type="match status" value="1"/>
</dbReference>
<evidence type="ECO:0000256" key="33">
    <source>
        <dbReference type="ARBA" id="ARBA00044883"/>
    </source>
</evidence>
<dbReference type="SMART" id="SM00825">
    <property type="entry name" value="PKS_KS"/>
    <property type="match status" value="1"/>
</dbReference>
<dbReference type="Pfam" id="PF02801">
    <property type="entry name" value="Ketoacyl-synt_C"/>
    <property type="match status" value="1"/>
</dbReference>
<keyword evidence="22" id="KW-0511">Multifunctional enzyme</keyword>
<dbReference type="Pfam" id="PF00550">
    <property type="entry name" value="PP-binding"/>
    <property type="match status" value="1"/>
</dbReference>
<sequence length="2451" mass="273674">MDPNVLCGTSTGTFIGSCFDEAPSAQAEDYSKVVGYKQHFAGRIAQTFNFTGPSMVLDTACASSFCALHEAMGALRSGQCDTAIVVGVNMSLRATTQLQFYKLNMISPDGHCKCLDSDANGYAKGEACVALVLQRKGVAKRIYATVMHTKTNTDGFKELGITYPSTTSQATLMRETYSEAGVNPLDVKYVEAHCTGTQAGDPVEMAAIEAAMCTGRTEPLLIGALKSSIGHTEGSSGLCSLTKVIFSFEKQCIPANLHMTTPNPSIPGLVSGILKPITENTAFDSPLAGLNCFGFGGVNVHVIVRADSKQPADENRDIIVGEVPRLVMMCGRTEQTLQSALTHIVNNKTMLGRDFLALINDISKTSAYRTDTTGFAGMKYRGFTLLTKNHNSIESKCIHVNKVNKCRPQLWFVFSGMGSQWPAMARDLMHIEMCAHSLKLSANILNEYGIDLMSILLDKNEDLIQCPLNSFIALTAIQIALVDVLEALNIKPDGIVGHSIGELVCAYADHCITAEECIRIAYWRGKYVKDDPRCRGSMAAVGLTLPEVKRRMSDQVSIGCHNSEDSVTISGADTLVEKFVQQLNYEDVLARPVNSSGIAFHSPLMWSIREPLIEKLKEILPTNRPKSQRWVSTTYEQNNPESGSICAEYFADNLILPVLFADALKHIPCDAVVVEVSAHHLLQPILKKSLGIQMTYIPLMRKNANNLDVLLQSIGKLYATGAANPCIERLYPRVEYPVSRGTPPISPLIKWKHNHSYTVHQYPNYFNPIGFTDFAVKIDLQDKEDSYLSDHCIDGRVLFPATGYLMLVWKQFAKQMNVSYDELPIEFSNVHLHRATILAKVGVTKFDIHILETSGQFVITESGTVAVTGTISAAQKPYQKFEYILKDEELAKSSKYFDEERDLILNTKDVYKELRLRGYDYGSNFQCLSKVVSNGGHCMRASIKWANNWVTFADSMIQMIILGQKSRGLYLPVRIDSLRCDPRVLTLNAKQLSTVDTELVDMPVLFDAYTGIGVAHGLEFRGIKANIAPRRLSTHLPHIESYRFVPYDEICELRDDDDNRDLYKYAMDCNDLAIKVVKKFNNPELNVELELTSQTNSQQQISTNDNSVSQCSAGSNPMAQTVLKFYRFVPYDEICELRDDDDNRDLYKYAMDCNDLAIKVAKKFNNPELNVELELTSQTDSQQQISTNDINVEKSRLPPDINGLDLIIYEDRGYSLIAPADTPLNLHILFESLWNGLKDNAFLIIVFKHKLSFAEEVALNVLNISNDNNNNSITIDKSYTQLVNERNADIISAAEKVGFTLISTKLIDGFITKSSMILRKQSVHSNIDLKRHTFITISEDTCDLWIDTLKQTLRDIQSRPDGENVWLMATDGPTNGVIGLVNCLRKEPNGHRIRCIFNYNFNDNNRCLESNAIINTKLMDSIVKKNLVMNVFTDGYKCGNFRHFSCDSDRRLVPAEHCYLNVQTRGDLSSFRWIEAHHKYWPLGRTHDQTLCTVYYSALNFRDIMLATGKLSADALPEDMALQECILGLEFAGRDENGNRVMGMIGAKAMATTLVMDDQEFVWPVPQHWSMEEASTVPVVYATAYYALMIRGKLKARESVLIHSGSGGVGQAAIAICLALDCQLYITCGSADKRQFLIDEFAPKLSPKNFCTSRDASFEPWIMRETGGRGVDIVLNSLSERLLQASVRCLATNGRFLEIGKYDLSQNNELGLAMILRNKTFHGILLDSMFAHKSKCTPQLNGHKALLRRLIDEGIKEGTVRPLKRTVFECSQVEQAFRFMASGRHIGKVVLKVRDEETDPQINPFADQVLTYDSTPRTVFKSNKTYIIVGGLGGFGLELANWMVERGARSLILTSRQGLRDSYQKYRVQHFEDIGTTVKISTKDVSDLTQTQELLRLALSRGKGGVGGVFNVAMVLSDALFDNQTAEQFRKVLAPKAQATRNLDVVCRELCPQMDYFVCFSSISCGRGNSGQSNYGFANSVMERVCERRRAQGLHGLAIQWGAIGDVGVVAETMGGNETVIGGTLPQRMNSCLSTLDHCLQEQHSVMSSVVRADHKIDATNKKGNLMKTIAHILGLKDHTSLDRNTTLGELGMDSLMSVEVKQTLERDYNCILNMEDIRRLTVSRIAAIDQQNHQNVDNKCIKSDENQSTPGNEFEFTVPADSISYINEEKAGKPVILLPPLDGSYSLLRQLADNMNRPVIGINWTRECRDIKTIQDTAQHYLNVIDDKLKDLDNNYDLMGYSFGGCVAYEMAVLLQKRQLSTTGMKLILLDSSPVQFGIYATEVMKKYQLSDHKSQELETLMAFLVQYVCVDYKSVREVLENTPLEERVEKVSQIFVKSMQKTIEVNGVTKDSIEFIAKSFSTKLLMLNTYSVHNNSCQYENGVKFANDLLLIRAEDNIVNNKDLIKHDYGLSEIISGKCITHIMKGNHKSFLTGNVHQISEIINNYLGV</sequence>
<dbReference type="InterPro" id="IPR014031">
    <property type="entry name" value="Ketoacyl_synth_C"/>
</dbReference>
<evidence type="ECO:0000256" key="8">
    <source>
        <dbReference type="ARBA" id="ARBA00022450"/>
    </source>
</evidence>
<dbReference type="PROSITE" id="PS50075">
    <property type="entry name" value="CARRIER"/>
    <property type="match status" value="1"/>
</dbReference>
<comment type="pathway">
    <text evidence="1">Lipid metabolism.</text>
</comment>
<proteinExistence type="predicted"/>
<dbReference type="InterPro" id="IPR049900">
    <property type="entry name" value="PKS_mFAS_DH"/>
</dbReference>
<dbReference type="GO" id="GO:0004315">
    <property type="term" value="F:3-oxoacyl-[acyl-carrier-protein] synthase activity"/>
    <property type="evidence" value="ECO:0007669"/>
    <property type="project" value="UniProtKB-EC"/>
</dbReference>
<evidence type="ECO:0000259" key="66">
    <source>
        <dbReference type="PROSITE" id="PS50075"/>
    </source>
</evidence>
<evidence type="ECO:0000256" key="50">
    <source>
        <dbReference type="ARBA" id="ARBA00048571"/>
    </source>
</evidence>
<feature type="active site" description="Proton donor; for dehydratase activity" evidence="64">
    <location>
        <position position="954"/>
    </location>
</feature>
<evidence type="ECO:0000256" key="46">
    <source>
        <dbReference type="ARBA" id="ARBA00048281"/>
    </source>
</evidence>
<evidence type="ECO:0000256" key="17">
    <source>
        <dbReference type="ARBA" id="ARBA00022990"/>
    </source>
</evidence>
<feature type="region of interest" description="N-terminal hotdog fold" evidence="64">
    <location>
        <begin position="755"/>
        <end position="881"/>
    </location>
</feature>
<evidence type="ECO:0000256" key="56">
    <source>
        <dbReference type="ARBA" id="ARBA00049109"/>
    </source>
</evidence>
<evidence type="ECO:0000256" key="42">
    <source>
        <dbReference type="ARBA" id="ARBA00047897"/>
    </source>
</evidence>
<feature type="active site" description="Proton acceptor; for dehydratase activity" evidence="64">
    <location>
        <position position="791"/>
    </location>
</feature>
<dbReference type="Pfam" id="PF08659">
    <property type="entry name" value="KR"/>
    <property type="match status" value="1"/>
</dbReference>
<evidence type="ECO:0000256" key="45">
    <source>
        <dbReference type="ARBA" id="ARBA00048051"/>
    </source>
</evidence>
<organism evidence="69">
    <name type="scientific">Oppiella nova</name>
    <dbReference type="NCBI Taxonomy" id="334625"/>
    <lineage>
        <taxon>Eukaryota</taxon>
        <taxon>Metazoa</taxon>
        <taxon>Ecdysozoa</taxon>
        <taxon>Arthropoda</taxon>
        <taxon>Chelicerata</taxon>
        <taxon>Arachnida</taxon>
        <taxon>Acari</taxon>
        <taxon>Acariformes</taxon>
        <taxon>Sarcoptiformes</taxon>
        <taxon>Oribatida</taxon>
        <taxon>Brachypylina</taxon>
        <taxon>Oppioidea</taxon>
        <taxon>Oppiidae</taxon>
        <taxon>Oppiella</taxon>
    </lineage>
</organism>
<comment type="catalytic activity">
    <reaction evidence="30">
        <text>(3R)-hydroxyhexadecanoyl-[ACP] = (2E)-hexadecenoyl-[ACP] + H2O</text>
        <dbReference type="Rhea" id="RHEA:41908"/>
        <dbReference type="Rhea" id="RHEA-COMP:9650"/>
        <dbReference type="Rhea" id="RHEA-COMP:9651"/>
        <dbReference type="ChEBI" id="CHEBI:15377"/>
        <dbReference type="ChEBI" id="CHEBI:78480"/>
        <dbReference type="ChEBI" id="CHEBI:78481"/>
    </reaction>
    <physiologicalReaction direction="left-to-right" evidence="30">
        <dbReference type="Rhea" id="RHEA:41909"/>
    </physiologicalReaction>
</comment>
<dbReference type="Gene3D" id="1.10.1200.10">
    <property type="entry name" value="ACP-like"/>
    <property type="match status" value="1"/>
</dbReference>
<comment type="catalytic activity">
    <reaction evidence="49">
        <text>a fatty acyl-[ACP] + malonyl-[ACP] + H(+) = a 3-oxoacyl-[ACP] + holo-[ACP] + CO2</text>
        <dbReference type="Rhea" id="RHEA:22836"/>
        <dbReference type="Rhea" id="RHEA-COMP:9623"/>
        <dbReference type="Rhea" id="RHEA-COMP:9685"/>
        <dbReference type="Rhea" id="RHEA-COMP:9916"/>
        <dbReference type="Rhea" id="RHEA-COMP:14125"/>
        <dbReference type="ChEBI" id="CHEBI:15378"/>
        <dbReference type="ChEBI" id="CHEBI:16526"/>
        <dbReference type="ChEBI" id="CHEBI:64479"/>
        <dbReference type="ChEBI" id="CHEBI:78449"/>
        <dbReference type="ChEBI" id="CHEBI:78776"/>
        <dbReference type="ChEBI" id="CHEBI:138651"/>
        <dbReference type="EC" id="2.3.1.41"/>
    </reaction>
    <physiologicalReaction direction="left-to-right" evidence="49">
        <dbReference type="Rhea" id="RHEA:22837"/>
    </physiologicalReaction>
</comment>
<dbReference type="InterPro" id="IPR020841">
    <property type="entry name" value="PKS_Beta-ketoAc_synthase_dom"/>
</dbReference>
<evidence type="ECO:0000256" key="39">
    <source>
        <dbReference type="ARBA" id="ARBA00047500"/>
    </source>
</evidence>
<comment type="function">
    <text evidence="32">Fatty acid synthetase is a multifunctional enzyme that catalyzes the de novo biosynthesis of long-chain saturated fatty acids starting from acetyl-CoA and malonyl-CoA in the presence of NADPH. This multifunctional protein contains 7 catalytic activities and a site for the binding of the prosthetic group 4'-phosphopantetheine of the acyl carrier protein ([ACP]) domain.</text>
</comment>
<dbReference type="SMART" id="SM00829">
    <property type="entry name" value="PKS_ER"/>
    <property type="match status" value="1"/>
</dbReference>
<comment type="catalytic activity">
    <reaction evidence="55">
        <text>(2E)-octadecenoyl-[ACP] + NADPH + H(+) = octadecanoyl-[ACP] + NADP(+)</text>
        <dbReference type="Rhea" id="RHEA:41928"/>
        <dbReference type="Rhea" id="RHEA-COMP:9655"/>
        <dbReference type="Rhea" id="RHEA-COMP:9656"/>
        <dbReference type="ChEBI" id="CHEBI:15378"/>
        <dbReference type="ChEBI" id="CHEBI:57783"/>
        <dbReference type="ChEBI" id="CHEBI:58349"/>
        <dbReference type="ChEBI" id="CHEBI:78489"/>
        <dbReference type="ChEBI" id="CHEBI:78495"/>
    </reaction>
    <physiologicalReaction direction="left-to-right" evidence="55">
        <dbReference type="Rhea" id="RHEA:41929"/>
    </physiologicalReaction>
</comment>
<feature type="region of interest" description="Disordered" evidence="65">
    <location>
        <begin position="1094"/>
        <end position="1113"/>
    </location>
</feature>
<dbReference type="InterPro" id="IPR014043">
    <property type="entry name" value="Acyl_transferase_dom"/>
</dbReference>
<evidence type="ECO:0000313" key="70">
    <source>
        <dbReference type="Proteomes" id="UP000728032"/>
    </source>
</evidence>
<comment type="catalytic activity">
    <reaction evidence="38">
        <text>tetradecanoyl-[ACP] + malonyl-[ACP] + H(+) = 3-oxohexadecanoyl-[ACP] + holo-[ACP] + CO2</text>
        <dbReference type="Rhea" id="RHEA:41900"/>
        <dbReference type="Rhea" id="RHEA-COMP:9623"/>
        <dbReference type="Rhea" id="RHEA-COMP:9648"/>
        <dbReference type="Rhea" id="RHEA-COMP:9649"/>
        <dbReference type="Rhea" id="RHEA-COMP:9685"/>
        <dbReference type="ChEBI" id="CHEBI:15378"/>
        <dbReference type="ChEBI" id="CHEBI:16526"/>
        <dbReference type="ChEBI" id="CHEBI:64479"/>
        <dbReference type="ChEBI" id="CHEBI:78449"/>
        <dbReference type="ChEBI" id="CHEBI:78477"/>
        <dbReference type="ChEBI" id="CHEBI:78478"/>
    </reaction>
    <physiologicalReaction direction="left-to-right" evidence="38">
        <dbReference type="Rhea" id="RHEA:41901"/>
    </physiologicalReaction>
</comment>
<dbReference type="EC" id="2.3.1.85" evidence="4"/>
<evidence type="ECO:0000256" key="12">
    <source>
        <dbReference type="ARBA" id="ARBA00022799"/>
    </source>
</evidence>
<dbReference type="EMBL" id="CAJPVJ010001158">
    <property type="protein sequence ID" value="CAG2164172.1"/>
    <property type="molecule type" value="Genomic_DNA"/>
</dbReference>
<evidence type="ECO:0000256" key="54">
    <source>
        <dbReference type="ARBA" id="ARBA00048935"/>
    </source>
</evidence>
<comment type="catalytic activity">
    <reaction evidence="57">
        <text>(2E)-tetradecenoyl-[ACP] + NADPH + H(+) = tetradecanoyl-[ACP] + NADP(+)</text>
        <dbReference type="Rhea" id="RHEA:41896"/>
        <dbReference type="Rhea" id="RHEA-COMP:9647"/>
        <dbReference type="Rhea" id="RHEA-COMP:9648"/>
        <dbReference type="ChEBI" id="CHEBI:15378"/>
        <dbReference type="ChEBI" id="CHEBI:57783"/>
        <dbReference type="ChEBI" id="CHEBI:58349"/>
        <dbReference type="ChEBI" id="CHEBI:78475"/>
        <dbReference type="ChEBI" id="CHEBI:78477"/>
    </reaction>
    <physiologicalReaction direction="left-to-right" evidence="57">
        <dbReference type="Rhea" id="RHEA:41897"/>
    </physiologicalReaction>
</comment>
<dbReference type="Gene3D" id="3.40.366.10">
    <property type="entry name" value="Malonyl-Coenzyme A Acyl Carrier Protein, domain 2"/>
    <property type="match status" value="1"/>
</dbReference>
<dbReference type="FunFam" id="1.10.1200.10:FF:000013">
    <property type="entry name" value="Fatty acid synthase"/>
    <property type="match status" value="1"/>
</dbReference>
<evidence type="ECO:0000256" key="10">
    <source>
        <dbReference type="ARBA" id="ARBA00022553"/>
    </source>
</evidence>
<comment type="catalytic activity">
    <reaction evidence="40">
        <text>dodecanoyl-[ACP] + malonyl-[ACP] + H(+) = 3-oxotetradecanoyl-[ACP] + holo-[ACP] + CO2</text>
        <dbReference type="Rhea" id="RHEA:41884"/>
        <dbReference type="Rhea" id="RHEA-COMP:9623"/>
        <dbReference type="Rhea" id="RHEA-COMP:9644"/>
        <dbReference type="Rhea" id="RHEA-COMP:9645"/>
        <dbReference type="Rhea" id="RHEA-COMP:9685"/>
        <dbReference type="ChEBI" id="CHEBI:15378"/>
        <dbReference type="ChEBI" id="CHEBI:16526"/>
        <dbReference type="ChEBI" id="CHEBI:64479"/>
        <dbReference type="ChEBI" id="CHEBI:65264"/>
        <dbReference type="ChEBI" id="CHEBI:78449"/>
        <dbReference type="ChEBI" id="CHEBI:78473"/>
    </reaction>
    <physiologicalReaction direction="left-to-right" evidence="40">
        <dbReference type="Rhea" id="RHEA:41885"/>
    </physiologicalReaction>
</comment>
<comment type="catalytic activity">
    <reaction evidence="54">
        <text>3-oxotetradecanoyl-[ACP] + NADPH + H(+) = (3R)-hydroxytetradecanoyl-[ACP] + NADP(+)</text>
        <dbReference type="Rhea" id="RHEA:41888"/>
        <dbReference type="Rhea" id="RHEA-COMP:9645"/>
        <dbReference type="Rhea" id="RHEA-COMP:9646"/>
        <dbReference type="ChEBI" id="CHEBI:15378"/>
        <dbReference type="ChEBI" id="CHEBI:57783"/>
        <dbReference type="ChEBI" id="CHEBI:58349"/>
        <dbReference type="ChEBI" id="CHEBI:78473"/>
        <dbReference type="ChEBI" id="CHEBI:78474"/>
    </reaction>
    <physiologicalReaction direction="left-to-right" evidence="54">
        <dbReference type="Rhea" id="RHEA:41889"/>
    </physiologicalReaction>
</comment>
<evidence type="ECO:0000256" key="53">
    <source>
        <dbReference type="ARBA" id="ARBA00048704"/>
    </source>
</evidence>
<evidence type="ECO:0000256" key="41">
    <source>
        <dbReference type="ARBA" id="ARBA00047810"/>
    </source>
</evidence>
<comment type="catalytic activity">
    <reaction evidence="25">
        <text>(3R)-hydroxyhexanoyl-[ACP] = (2E)-hexenoyl-[ACP] + H2O</text>
        <dbReference type="Rhea" id="RHEA:41828"/>
        <dbReference type="Rhea" id="RHEA-COMP:9630"/>
        <dbReference type="Rhea" id="RHEA-COMP:9631"/>
        <dbReference type="ChEBI" id="CHEBI:15377"/>
        <dbReference type="ChEBI" id="CHEBI:78457"/>
        <dbReference type="ChEBI" id="CHEBI:78458"/>
    </reaction>
    <physiologicalReaction direction="left-to-right" evidence="25">
        <dbReference type="Rhea" id="RHEA:41829"/>
    </physiologicalReaction>
</comment>
<evidence type="ECO:0000256" key="43">
    <source>
        <dbReference type="ARBA" id="ARBA00047953"/>
    </source>
</evidence>
<dbReference type="InterPro" id="IPR016035">
    <property type="entry name" value="Acyl_Trfase/lysoPLipase"/>
</dbReference>
<dbReference type="UniPathway" id="UPA00094"/>
<dbReference type="InterPro" id="IPR016039">
    <property type="entry name" value="Thiolase-like"/>
</dbReference>
<dbReference type="InterPro" id="IPR016036">
    <property type="entry name" value="Malonyl_transacylase_ACP-bd"/>
</dbReference>
<evidence type="ECO:0000256" key="51">
    <source>
        <dbReference type="ARBA" id="ARBA00048650"/>
    </source>
</evidence>
<evidence type="ECO:0000256" key="13">
    <source>
        <dbReference type="ARBA" id="ARBA00022801"/>
    </source>
</evidence>
<dbReference type="EC" id="1.1.1.100" evidence="5"/>
<dbReference type="SUPFAM" id="SSF53474">
    <property type="entry name" value="alpha/beta-Hydrolases"/>
    <property type="match status" value="1"/>
</dbReference>
<evidence type="ECO:0000256" key="14">
    <source>
        <dbReference type="ARBA" id="ARBA00022832"/>
    </source>
</evidence>
<comment type="catalytic activity">
    <reaction evidence="47">
        <text>tetradecanoyl-[ACP] + H2O = tetradecanoate + holo-[ACP] + H(+)</text>
        <dbReference type="Rhea" id="RHEA:30123"/>
        <dbReference type="Rhea" id="RHEA-COMP:9648"/>
        <dbReference type="Rhea" id="RHEA-COMP:9685"/>
        <dbReference type="ChEBI" id="CHEBI:15377"/>
        <dbReference type="ChEBI" id="CHEBI:15378"/>
        <dbReference type="ChEBI" id="CHEBI:30807"/>
        <dbReference type="ChEBI" id="CHEBI:64479"/>
        <dbReference type="ChEBI" id="CHEBI:78477"/>
        <dbReference type="EC" id="3.1.2.14"/>
    </reaction>
    <physiologicalReaction direction="left-to-right" evidence="47">
        <dbReference type="Rhea" id="RHEA:30124"/>
    </physiologicalReaction>
</comment>
<evidence type="ECO:0000256" key="44">
    <source>
        <dbReference type="ARBA" id="ARBA00047961"/>
    </source>
</evidence>
<evidence type="ECO:0000256" key="32">
    <source>
        <dbReference type="ARBA" id="ARBA00023442"/>
    </source>
</evidence>
<comment type="catalytic activity">
    <reaction evidence="39">
        <text>(2E)-butenoyl-[ACP] + NADPH + H(+) = butanoyl-[ACP] + NADP(+)</text>
        <dbReference type="Rhea" id="RHEA:41812"/>
        <dbReference type="Rhea" id="RHEA-COMP:9627"/>
        <dbReference type="Rhea" id="RHEA-COMP:9628"/>
        <dbReference type="ChEBI" id="CHEBI:15378"/>
        <dbReference type="ChEBI" id="CHEBI:57783"/>
        <dbReference type="ChEBI" id="CHEBI:58349"/>
        <dbReference type="ChEBI" id="CHEBI:78453"/>
        <dbReference type="ChEBI" id="CHEBI:78454"/>
    </reaction>
    <physiologicalReaction direction="left-to-right" evidence="39">
        <dbReference type="Rhea" id="RHEA:41813"/>
    </physiologicalReaction>
</comment>
<evidence type="ECO:0000256" key="40">
    <source>
        <dbReference type="ARBA" id="ARBA00047578"/>
    </source>
</evidence>
<dbReference type="EMBL" id="OC915983">
    <property type="protein sequence ID" value="CAD7642694.1"/>
    <property type="molecule type" value="Genomic_DNA"/>
</dbReference>
<evidence type="ECO:0000256" key="22">
    <source>
        <dbReference type="ARBA" id="ARBA00023268"/>
    </source>
</evidence>
<dbReference type="PANTHER" id="PTHR43775:SF7">
    <property type="entry name" value="FATTY ACID SYNTHASE"/>
    <property type="match status" value="1"/>
</dbReference>
<dbReference type="InterPro" id="IPR020843">
    <property type="entry name" value="ER"/>
</dbReference>
<keyword evidence="17" id="KW-0007">Acetylation</keyword>
<evidence type="ECO:0000256" key="55">
    <source>
        <dbReference type="ARBA" id="ARBA00049019"/>
    </source>
</evidence>
<comment type="catalytic activity">
    <reaction evidence="36">
        <text>a (3R)-hydroxyacyl-[ACP] + NADP(+) = a 3-oxoacyl-[ACP] + NADPH + H(+)</text>
        <dbReference type="Rhea" id="RHEA:17397"/>
        <dbReference type="Rhea" id="RHEA-COMP:9916"/>
        <dbReference type="Rhea" id="RHEA-COMP:9945"/>
        <dbReference type="ChEBI" id="CHEBI:15378"/>
        <dbReference type="ChEBI" id="CHEBI:57783"/>
        <dbReference type="ChEBI" id="CHEBI:58349"/>
        <dbReference type="ChEBI" id="CHEBI:78776"/>
        <dbReference type="ChEBI" id="CHEBI:78827"/>
        <dbReference type="EC" id="1.1.1.100"/>
    </reaction>
    <physiologicalReaction direction="right-to-left" evidence="36">
        <dbReference type="Rhea" id="RHEA:17399"/>
    </physiologicalReaction>
</comment>
<keyword evidence="10" id="KW-0597">Phosphoprotein</keyword>
<dbReference type="InterPro" id="IPR036736">
    <property type="entry name" value="ACP-like_sf"/>
</dbReference>
<evidence type="ECO:0000256" key="24">
    <source>
        <dbReference type="ARBA" id="ARBA00023351"/>
    </source>
</evidence>
<comment type="catalytic activity">
    <reaction evidence="52">
        <text>holo-[ACP] + acetyl-CoA = acetyl-[ACP] + CoA</text>
        <dbReference type="Rhea" id="RHEA:41788"/>
        <dbReference type="Rhea" id="RHEA-COMP:9621"/>
        <dbReference type="Rhea" id="RHEA-COMP:9685"/>
        <dbReference type="ChEBI" id="CHEBI:57287"/>
        <dbReference type="ChEBI" id="CHEBI:57288"/>
        <dbReference type="ChEBI" id="CHEBI:64479"/>
        <dbReference type="ChEBI" id="CHEBI:78446"/>
        <dbReference type="EC" id="2.3.1.38"/>
    </reaction>
    <physiologicalReaction direction="left-to-right" evidence="52">
        <dbReference type="Rhea" id="RHEA:41789"/>
    </physiologicalReaction>
</comment>
<comment type="catalytic activity">
    <reaction evidence="29">
        <text>(3R)-hydroxyoctadecanoyl-[ACP] = (2E)-octadecenoyl-[ACP] + H2O</text>
        <dbReference type="Rhea" id="RHEA:41924"/>
        <dbReference type="Rhea" id="RHEA-COMP:9654"/>
        <dbReference type="Rhea" id="RHEA-COMP:9655"/>
        <dbReference type="ChEBI" id="CHEBI:15377"/>
        <dbReference type="ChEBI" id="CHEBI:78488"/>
        <dbReference type="ChEBI" id="CHEBI:78489"/>
    </reaction>
    <physiologicalReaction direction="left-to-right" evidence="29">
        <dbReference type="Rhea" id="RHEA:41925"/>
    </physiologicalReaction>
</comment>
<comment type="catalytic activity">
    <reaction evidence="48">
        <text>(2E)-octenoyl-[ACP] + NADPH + H(+) = octanoyl-[ACP] + NADP(+)</text>
        <dbReference type="Rhea" id="RHEA:41848"/>
        <dbReference type="Rhea" id="RHEA-COMP:9635"/>
        <dbReference type="Rhea" id="RHEA-COMP:9636"/>
        <dbReference type="ChEBI" id="CHEBI:15378"/>
        <dbReference type="ChEBI" id="CHEBI:57783"/>
        <dbReference type="ChEBI" id="CHEBI:58349"/>
        <dbReference type="ChEBI" id="CHEBI:78462"/>
        <dbReference type="ChEBI" id="CHEBI:78463"/>
    </reaction>
    <physiologicalReaction direction="left-to-right" evidence="48">
        <dbReference type="Rhea" id="RHEA:41849"/>
    </physiologicalReaction>
</comment>
<evidence type="ECO:0000256" key="19">
    <source>
        <dbReference type="ARBA" id="ARBA00023027"/>
    </source>
</evidence>
<dbReference type="Pfam" id="PF00109">
    <property type="entry name" value="ketoacyl-synt"/>
    <property type="match status" value="1"/>
</dbReference>
<dbReference type="Gene3D" id="3.10.129.110">
    <property type="entry name" value="Polyketide synthase dehydratase"/>
    <property type="match status" value="1"/>
</dbReference>
<comment type="catalytic activity">
    <reaction evidence="27">
        <text>a (3R)-hydroxyacyl-[ACP] = a (2E)-enoyl-[ACP] + H2O</text>
        <dbReference type="Rhea" id="RHEA:13097"/>
        <dbReference type="Rhea" id="RHEA-COMP:9925"/>
        <dbReference type="Rhea" id="RHEA-COMP:9945"/>
        <dbReference type="ChEBI" id="CHEBI:15377"/>
        <dbReference type="ChEBI" id="CHEBI:78784"/>
        <dbReference type="ChEBI" id="CHEBI:78827"/>
        <dbReference type="EC" id="4.2.1.59"/>
    </reaction>
    <physiologicalReaction direction="left-to-right" evidence="27">
        <dbReference type="Rhea" id="RHEA:13098"/>
    </physiologicalReaction>
</comment>
<evidence type="ECO:0000256" key="6">
    <source>
        <dbReference type="ARBA" id="ARBA00013191"/>
    </source>
</evidence>
<evidence type="ECO:0000256" key="15">
    <source>
        <dbReference type="ARBA" id="ARBA00022857"/>
    </source>
</evidence>
<comment type="catalytic activity">
    <reaction evidence="31">
        <text>(3R)-hydroxybutanoyl-[ACP] = (2E)-butenoyl-[ACP] + H2O</text>
        <dbReference type="Rhea" id="RHEA:41808"/>
        <dbReference type="Rhea" id="RHEA-COMP:9626"/>
        <dbReference type="Rhea" id="RHEA-COMP:9627"/>
        <dbReference type="ChEBI" id="CHEBI:15377"/>
        <dbReference type="ChEBI" id="CHEBI:78451"/>
        <dbReference type="ChEBI" id="CHEBI:78453"/>
    </reaction>
    <physiologicalReaction direction="left-to-right" evidence="31">
        <dbReference type="Rhea" id="RHEA:41809"/>
    </physiologicalReaction>
</comment>
<comment type="catalytic activity">
    <reaction evidence="33">
        <text>acetyl-CoA + n malonyl-CoA + 2n NADPH + 2n H(+) = a long-chain fatty acid + (n+1) CoA + n CO2 + 2n NADP(+).</text>
        <dbReference type="EC" id="2.3.1.85"/>
    </reaction>
</comment>
<dbReference type="SMART" id="SM00822">
    <property type="entry name" value="PKS_KR"/>
    <property type="match status" value="1"/>
</dbReference>
<evidence type="ECO:0000256" key="36">
    <source>
        <dbReference type="ARBA" id="ARBA00047400"/>
    </source>
</evidence>
<dbReference type="InterPro" id="IPR018201">
    <property type="entry name" value="Ketoacyl_synth_AS"/>
</dbReference>
<evidence type="ECO:0000256" key="7">
    <source>
        <dbReference type="ARBA" id="ARBA00018769"/>
    </source>
</evidence>
<dbReference type="EC" id="1.3.1.39" evidence="2"/>
<dbReference type="GO" id="GO:0004312">
    <property type="term" value="F:fatty acid synthase activity"/>
    <property type="evidence" value="ECO:0007669"/>
    <property type="project" value="UniProtKB-EC"/>
</dbReference>
<dbReference type="PANTHER" id="PTHR43775">
    <property type="entry name" value="FATTY ACID SYNTHASE"/>
    <property type="match status" value="1"/>
</dbReference>
<dbReference type="Pfam" id="PF13602">
    <property type="entry name" value="ADH_zinc_N_2"/>
    <property type="match status" value="1"/>
</dbReference>
<dbReference type="PROSITE" id="PS52004">
    <property type="entry name" value="KS3_2"/>
    <property type="match status" value="1"/>
</dbReference>
<gene>
    <name evidence="69" type="ORF">ONB1V03_LOCUS3732</name>
</gene>
<dbReference type="InterPro" id="IPR013968">
    <property type="entry name" value="PKS_KR"/>
</dbReference>
<dbReference type="SUPFAM" id="SSF53901">
    <property type="entry name" value="Thiolase-like"/>
    <property type="match status" value="2"/>
</dbReference>
<dbReference type="OrthoDB" id="6420545at2759"/>
<dbReference type="InterPro" id="IPR014030">
    <property type="entry name" value="Ketoacyl_synth_N"/>
</dbReference>
<comment type="catalytic activity">
    <reaction evidence="28">
        <text>(3R)-hydroxytetradecanoyl-[ACP] = (2E)-tetradecenoyl-[ACP] + H2O</text>
        <dbReference type="Rhea" id="RHEA:41892"/>
        <dbReference type="Rhea" id="RHEA-COMP:9646"/>
        <dbReference type="Rhea" id="RHEA-COMP:9647"/>
        <dbReference type="ChEBI" id="CHEBI:15377"/>
        <dbReference type="ChEBI" id="CHEBI:78474"/>
        <dbReference type="ChEBI" id="CHEBI:78475"/>
    </reaction>
    <physiologicalReaction direction="left-to-right" evidence="28">
        <dbReference type="Rhea" id="RHEA:41893"/>
    </physiologicalReaction>
</comment>
<comment type="catalytic activity">
    <reaction evidence="26">
        <text>(3R)-hydroxydecanoyl-[ACP] = (2E)-decenoyl-[ACP] + H2O</text>
        <dbReference type="Rhea" id="RHEA:41860"/>
        <dbReference type="Rhea" id="RHEA-COMP:9638"/>
        <dbReference type="Rhea" id="RHEA-COMP:9639"/>
        <dbReference type="ChEBI" id="CHEBI:15377"/>
        <dbReference type="ChEBI" id="CHEBI:78466"/>
        <dbReference type="ChEBI" id="CHEBI:78467"/>
    </reaction>
    <physiologicalReaction direction="left-to-right" evidence="26">
        <dbReference type="Rhea" id="RHEA:41861"/>
    </physiologicalReaction>
</comment>
<comment type="catalytic activity">
    <reaction evidence="60">
        <text>3-oxooctanoyl-[ACP] + NADPH + H(+) = (3R)-hydroxyoctanoyl-[ACP] + NADP(+)</text>
        <dbReference type="Rhea" id="RHEA:41840"/>
        <dbReference type="Rhea" id="RHEA-COMP:9633"/>
        <dbReference type="Rhea" id="RHEA-COMP:9634"/>
        <dbReference type="ChEBI" id="CHEBI:15378"/>
        <dbReference type="ChEBI" id="CHEBI:57783"/>
        <dbReference type="ChEBI" id="CHEBI:58349"/>
        <dbReference type="ChEBI" id="CHEBI:78460"/>
        <dbReference type="ChEBI" id="CHEBI:78461"/>
    </reaction>
    <physiologicalReaction direction="left-to-right" evidence="60">
        <dbReference type="Rhea" id="RHEA:41841"/>
    </physiologicalReaction>
</comment>
<evidence type="ECO:0000256" key="38">
    <source>
        <dbReference type="ARBA" id="ARBA00047451"/>
    </source>
</evidence>
<evidence type="ECO:0000256" key="65">
    <source>
        <dbReference type="SAM" id="MobiDB-lite"/>
    </source>
</evidence>
<keyword evidence="19" id="KW-0520">NAD</keyword>
<comment type="catalytic activity">
    <reaction evidence="53">
        <text>hexadecanoyl-[ACP] + H2O = hexadecanoate + holo-[ACP] + H(+)</text>
        <dbReference type="Rhea" id="RHEA:41932"/>
        <dbReference type="Rhea" id="RHEA-COMP:9652"/>
        <dbReference type="Rhea" id="RHEA-COMP:9685"/>
        <dbReference type="ChEBI" id="CHEBI:7896"/>
        <dbReference type="ChEBI" id="CHEBI:15377"/>
        <dbReference type="ChEBI" id="CHEBI:15378"/>
        <dbReference type="ChEBI" id="CHEBI:64479"/>
        <dbReference type="ChEBI" id="CHEBI:78483"/>
        <dbReference type="EC" id="3.1.2.14"/>
    </reaction>
    <physiologicalReaction direction="left-to-right" evidence="53">
        <dbReference type="Rhea" id="RHEA:41933"/>
    </physiologicalReaction>
</comment>
<evidence type="ECO:0000256" key="59">
    <source>
        <dbReference type="ARBA" id="ARBA00049414"/>
    </source>
</evidence>
<evidence type="ECO:0000256" key="31">
    <source>
        <dbReference type="ARBA" id="ARBA00023402"/>
    </source>
</evidence>
<comment type="catalytic activity">
    <reaction evidence="56">
        <text>decanoyl-[ACP] + malonyl-[ACP] + H(+) = 3-oxododecanoyl-[ACP] + holo-[ACP] + CO2</text>
        <dbReference type="Rhea" id="RHEA:41868"/>
        <dbReference type="Rhea" id="RHEA-COMP:9623"/>
        <dbReference type="Rhea" id="RHEA-COMP:9640"/>
        <dbReference type="Rhea" id="RHEA-COMP:9641"/>
        <dbReference type="Rhea" id="RHEA-COMP:9685"/>
        <dbReference type="ChEBI" id="CHEBI:15378"/>
        <dbReference type="ChEBI" id="CHEBI:16526"/>
        <dbReference type="ChEBI" id="CHEBI:64479"/>
        <dbReference type="ChEBI" id="CHEBI:78449"/>
        <dbReference type="ChEBI" id="CHEBI:78468"/>
        <dbReference type="ChEBI" id="CHEBI:78469"/>
    </reaction>
    <physiologicalReaction direction="left-to-right" evidence="56">
        <dbReference type="Rhea" id="RHEA:41869"/>
    </physiologicalReaction>
</comment>
<dbReference type="CDD" id="cd08954">
    <property type="entry name" value="KR_1_FAS_SDR_x"/>
    <property type="match status" value="1"/>
</dbReference>
<evidence type="ECO:0000259" key="68">
    <source>
        <dbReference type="PROSITE" id="PS52019"/>
    </source>
</evidence>
<dbReference type="CDD" id="cd05195">
    <property type="entry name" value="enoyl_red"/>
    <property type="match status" value="1"/>
</dbReference>
<keyword evidence="21" id="KW-0275">Fatty acid biosynthesis</keyword>
<comment type="catalytic activity">
    <reaction evidence="44">
        <text>acetyl-[ACP] + malonyl-[ACP] + H(+) = 3-oxobutanoyl-[ACP] + holo-[ACP] + CO2</text>
        <dbReference type="Rhea" id="RHEA:41800"/>
        <dbReference type="Rhea" id="RHEA-COMP:9621"/>
        <dbReference type="Rhea" id="RHEA-COMP:9623"/>
        <dbReference type="Rhea" id="RHEA-COMP:9625"/>
        <dbReference type="Rhea" id="RHEA-COMP:9685"/>
        <dbReference type="ChEBI" id="CHEBI:15378"/>
        <dbReference type="ChEBI" id="CHEBI:16526"/>
        <dbReference type="ChEBI" id="CHEBI:64479"/>
        <dbReference type="ChEBI" id="CHEBI:78446"/>
        <dbReference type="ChEBI" id="CHEBI:78449"/>
        <dbReference type="ChEBI" id="CHEBI:78450"/>
    </reaction>
    <physiologicalReaction direction="left-to-right" evidence="44">
        <dbReference type="Rhea" id="RHEA:41801"/>
    </physiologicalReaction>
</comment>
<dbReference type="SUPFAM" id="SSF51735">
    <property type="entry name" value="NAD(P)-binding Rossmann-fold domains"/>
    <property type="match status" value="2"/>
</dbReference>
<keyword evidence="11" id="KW-0808">Transferase</keyword>
<dbReference type="GO" id="GO:0004313">
    <property type="term" value="F:[acyl-carrier-protein] S-acetyltransferase activity"/>
    <property type="evidence" value="ECO:0007669"/>
    <property type="project" value="UniProtKB-EC"/>
</dbReference>
<dbReference type="GO" id="GO:0006633">
    <property type="term" value="P:fatty acid biosynthetic process"/>
    <property type="evidence" value="ECO:0007669"/>
    <property type="project" value="UniProtKB-UniPathway"/>
</dbReference>
<evidence type="ECO:0000256" key="9">
    <source>
        <dbReference type="ARBA" id="ARBA00022516"/>
    </source>
</evidence>
<dbReference type="InterPro" id="IPR020806">
    <property type="entry name" value="PKS_PP-bd"/>
</dbReference>
<keyword evidence="13" id="KW-0378">Hydrolase</keyword>
<dbReference type="InterPro" id="IPR029058">
    <property type="entry name" value="AB_hydrolase_fold"/>
</dbReference>
<dbReference type="InterPro" id="IPR001227">
    <property type="entry name" value="Ac_transferase_dom_sf"/>
</dbReference>
<dbReference type="Pfam" id="PF16197">
    <property type="entry name" value="KAsynt_C_assoc"/>
    <property type="match status" value="1"/>
</dbReference>
<accession>A0A7R9LLI4</accession>
<dbReference type="InterPro" id="IPR001031">
    <property type="entry name" value="Thioesterase"/>
</dbReference>
<dbReference type="GO" id="GO:0019171">
    <property type="term" value="F:(3R)-hydroxyacyl-[acyl-carrier-protein] dehydratase activity"/>
    <property type="evidence" value="ECO:0007669"/>
    <property type="project" value="UniProtKB-EC"/>
</dbReference>
<comment type="catalytic activity">
    <reaction evidence="45">
        <text>hexadecanoyl-[ACP] + malonyl-[ACP] + H(+) = 3-oxooctadecanoyl-[ACP] + holo-[ACP] + CO2</text>
        <dbReference type="Rhea" id="RHEA:41916"/>
        <dbReference type="Rhea" id="RHEA-COMP:9623"/>
        <dbReference type="Rhea" id="RHEA-COMP:9652"/>
        <dbReference type="Rhea" id="RHEA-COMP:9653"/>
        <dbReference type="Rhea" id="RHEA-COMP:9685"/>
        <dbReference type="ChEBI" id="CHEBI:15378"/>
        <dbReference type="ChEBI" id="CHEBI:16526"/>
        <dbReference type="ChEBI" id="CHEBI:64479"/>
        <dbReference type="ChEBI" id="CHEBI:78449"/>
        <dbReference type="ChEBI" id="CHEBI:78483"/>
        <dbReference type="ChEBI" id="CHEBI:78487"/>
    </reaction>
    <physiologicalReaction direction="left-to-right" evidence="45">
        <dbReference type="Rhea" id="RHEA:41917"/>
    </physiologicalReaction>
</comment>
<evidence type="ECO:0000256" key="3">
    <source>
        <dbReference type="ARBA" id="ARBA00012480"/>
    </source>
</evidence>
<comment type="catalytic activity">
    <reaction evidence="35">
        <text>hexanoyl-[ACP] + malonyl-[ACP] + H(+) = 3-oxooctanoyl-[ACP] + holo-[ACP] + CO2</text>
        <dbReference type="Rhea" id="RHEA:41836"/>
        <dbReference type="Rhea" id="RHEA-COMP:9623"/>
        <dbReference type="Rhea" id="RHEA-COMP:9632"/>
        <dbReference type="Rhea" id="RHEA-COMP:9633"/>
        <dbReference type="Rhea" id="RHEA-COMP:9685"/>
        <dbReference type="ChEBI" id="CHEBI:15378"/>
        <dbReference type="ChEBI" id="CHEBI:16526"/>
        <dbReference type="ChEBI" id="CHEBI:64479"/>
        <dbReference type="ChEBI" id="CHEBI:78449"/>
        <dbReference type="ChEBI" id="CHEBI:78459"/>
        <dbReference type="ChEBI" id="CHEBI:78460"/>
    </reaction>
    <physiologicalReaction direction="left-to-right" evidence="35">
        <dbReference type="Rhea" id="RHEA:41837"/>
    </physiologicalReaction>
</comment>
<comment type="catalytic activity">
    <reaction evidence="59">
        <text>3-oxohexadecanoyl-[ACP] + NADPH + H(+) = (3R)-hydroxyhexadecanoyl-[ACP] + NADP(+)</text>
        <dbReference type="Rhea" id="RHEA:41904"/>
        <dbReference type="Rhea" id="RHEA-COMP:9649"/>
        <dbReference type="Rhea" id="RHEA-COMP:9650"/>
        <dbReference type="ChEBI" id="CHEBI:15378"/>
        <dbReference type="ChEBI" id="CHEBI:57783"/>
        <dbReference type="ChEBI" id="CHEBI:58349"/>
        <dbReference type="ChEBI" id="CHEBI:78478"/>
        <dbReference type="ChEBI" id="CHEBI:78480"/>
    </reaction>
    <physiologicalReaction direction="left-to-right" evidence="59">
        <dbReference type="Rhea" id="RHEA:41905"/>
    </physiologicalReaction>
</comment>
<dbReference type="FunFam" id="3.40.50.720:FF:000209">
    <property type="entry name" value="Polyketide synthase Pks12"/>
    <property type="match status" value="1"/>
</dbReference>
<evidence type="ECO:0000256" key="35">
    <source>
        <dbReference type="ARBA" id="ARBA00047394"/>
    </source>
</evidence>
<keyword evidence="18" id="KW-0560">Oxidoreductase</keyword>
<dbReference type="GO" id="GO:0004316">
    <property type="term" value="F:3-oxoacyl-[acyl-carrier-protein] reductase (NADPH) activity"/>
    <property type="evidence" value="ECO:0007669"/>
    <property type="project" value="UniProtKB-EC"/>
</dbReference>
<dbReference type="InterPro" id="IPR049552">
    <property type="entry name" value="PKS_DH_N"/>
</dbReference>
<dbReference type="Gene3D" id="3.90.180.10">
    <property type="entry name" value="Medium-chain alcohol dehydrogenases, catalytic domain"/>
    <property type="match status" value="1"/>
</dbReference>
<dbReference type="SUPFAM" id="SSF50129">
    <property type="entry name" value="GroES-like"/>
    <property type="match status" value="1"/>
</dbReference>
<evidence type="ECO:0000256" key="2">
    <source>
        <dbReference type="ARBA" id="ARBA00012004"/>
    </source>
</evidence>
<feature type="region of interest" description="C-terminal hotdog fold" evidence="64">
    <location>
        <begin position="901"/>
        <end position="1029"/>
    </location>
</feature>
<keyword evidence="20" id="KW-0443">Lipid metabolism</keyword>
<keyword evidence="70" id="KW-1185">Reference proteome</keyword>
<evidence type="ECO:0000256" key="21">
    <source>
        <dbReference type="ARBA" id="ARBA00023160"/>
    </source>
</evidence>
<dbReference type="GO" id="GO:0031177">
    <property type="term" value="F:phosphopantetheine binding"/>
    <property type="evidence" value="ECO:0007669"/>
    <property type="project" value="InterPro"/>
</dbReference>
<comment type="catalytic activity">
    <reaction evidence="43">
        <text>3-oxobutanoyl-[ACP] + NADPH + H(+) = (3R)-hydroxybutanoyl-[ACP] + NADP(+)</text>
        <dbReference type="Rhea" id="RHEA:41804"/>
        <dbReference type="Rhea" id="RHEA-COMP:9625"/>
        <dbReference type="Rhea" id="RHEA-COMP:9626"/>
        <dbReference type="ChEBI" id="CHEBI:15378"/>
        <dbReference type="ChEBI" id="CHEBI:57783"/>
        <dbReference type="ChEBI" id="CHEBI:58349"/>
        <dbReference type="ChEBI" id="CHEBI:78450"/>
        <dbReference type="ChEBI" id="CHEBI:78451"/>
    </reaction>
    <physiologicalReaction direction="left-to-right" evidence="43">
        <dbReference type="Rhea" id="RHEA:41805"/>
    </physiologicalReaction>
</comment>
<evidence type="ECO:0000256" key="34">
    <source>
        <dbReference type="ARBA" id="ARBA00047300"/>
    </source>
</evidence>
<evidence type="ECO:0000256" key="48">
    <source>
        <dbReference type="ARBA" id="ARBA00048420"/>
    </source>
</evidence>
<evidence type="ECO:0000256" key="27">
    <source>
        <dbReference type="ARBA" id="ARBA00023394"/>
    </source>
</evidence>
<dbReference type="Gene3D" id="3.40.50.1820">
    <property type="entry name" value="alpha/beta hydrolase"/>
    <property type="match status" value="1"/>
</dbReference>
<dbReference type="InterPro" id="IPR032821">
    <property type="entry name" value="PKS_assoc"/>
</dbReference>
<evidence type="ECO:0000256" key="1">
    <source>
        <dbReference type="ARBA" id="ARBA00005189"/>
    </source>
</evidence>
<comment type="catalytic activity">
    <reaction evidence="50">
        <text>3-oxohexanoyl-[ACP] + NADPH + H(+) = (3R)-hydroxyhexanoyl-[ACP] + NADP(+)</text>
        <dbReference type="Rhea" id="RHEA:41824"/>
        <dbReference type="Rhea" id="RHEA-COMP:9629"/>
        <dbReference type="Rhea" id="RHEA-COMP:9630"/>
        <dbReference type="ChEBI" id="CHEBI:15378"/>
        <dbReference type="ChEBI" id="CHEBI:57783"/>
        <dbReference type="ChEBI" id="CHEBI:58349"/>
        <dbReference type="ChEBI" id="CHEBI:78456"/>
        <dbReference type="ChEBI" id="CHEBI:78457"/>
    </reaction>
    <physiologicalReaction direction="left-to-right" evidence="50">
        <dbReference type="Rhea" id="RHEA:41825"/>
    </physiologicalReaction>
</comment>
<evidence type="ECO:0000313" key="69">
    <source>
        <dbReference type="EMBL" id="CAD7642694.1"/>
    </source>
</evidence>
<dbReference type="InterPro" id="IPR042104">
    <property type="entry name" value="PKS_dehydratase_sf"/>
</dbReference>
<evidence type="ECO:0000256" key="62">
    <source>
        <dbReference type="ARBA" id="ARBA00049521"/>
    </source>
</evidence>
<dbReference type="InterPro" id="IPR011032">
    <property type="entry name" value="GroES-like_sf"/>
</dbReference>
<comment type="catalytic activity">
    <reaction evidence="37">
        <text>3-oxodecanoyl-[ACP] + NADPH + H(+) = (3R)-hydroxydecanoyl-[ACP] + NADP(+)</text>
        <dbReference type="Rhea" id="RHEA:41856"/>
        <dbReference type="Rhea" id="RHEA-COMP:9637"/>
        <dbReference type="Rhea" id="RHEA-COMP:9638"/>
        <dbReference type="ChEBI" id="CHEBI:15378"/>
        <dbReference type="ChEBI" id="CHEBI:57783"/>
        <dbReference type="ChEBI" id="CHEBI:58349"/>
        <dbReference type="ChEBI" id="CHEBI:78464"/>
        <dbReference type="ChEBI" id="CHEBI:78466"/>
    </reaction>
    <physiologicalReaction direction="left-to-right" evidence="37">
        <dbReference type="Rhea" id="RHEA:41857"/>
    </physiologicalReaction>
</comment>
<feature type="domain" description="PKS/mFAS DH" evidence="68">
    <location>
        <begin position="755"/>
        <end position="1029"/>
    </location>
</feature>
<dbReference type="InterPro" id="IPR036291">
    <property type="entry name" value="NAD(P)-bd_dom_sf"/>
</dbReference>
<comment type="catalytic activity">
    <reaction evidence="24">
        <text>(3R)-hydroxydodecanoyl-[ACP] = (2E)-dodecenoyl-[ACP] + H2O</text>
        <dbReference type="Rhea" id="RHEA:41876"/>
        <dbReference type="Rhea" id="RHEA-COMP:9642"/>
        <dbReference type="Rhea" id="RHEA-COMP:9643"/>
        <dbReference type="ChEBI" id="CHEBI:15377"/>
        <dbReference type="ChEBI" id="CHEBI:78470"/>
        <dbReference type="ChEBI" id="CHEBI:78472"/>
    </reaction>
    <physiologicalReaction direction="left-to-right" evidence="24">
        <dbReference type="Rhea" id="RHEA:41877"/>
    </physiologicalReaction>
</comment>
<comment type="catalytic activity">
    <reaction evidence="61">
        <text>butanoyl-[ACP] + malonyl-[ACP] + H(+) = 3-oxohexanoyl-[ACP] + holo-[ACP] + CO2</text>
        <dbReference type="Rhea" id="RHEA:41820"/>
        <dbReference type="Rhea" id="RHEA-COMP:9623"/>
        <dbReference type="Rhea" id="RHEA-COMP:9628"/>
        <dbReference type="Rhea" id="RHEA-COMP:9629"/>
        <dbReference type="Rhea" id="RHEA-COMP:9685"/>
        <dbReference type="ChEBI" id="CHEBI:15378"/>
        <dbReference type="ChEBI" id="CHEBI:16526"/>
        <dbReference type="ChEBI" id="CHEBI:64479"/>
        <dbReference type="ChEBI" id="CHEBI:78449"/>
        <dbReference type="ChEBI" id="CHEBI:78454"/>
        <dbReference type="ChEBI" id="CHEBI:78456"/>
    </reaction>
    <physiologicalReaction direction="left-to-right" evidence="61">
        <dbReference type="Rhea" id="RHEA:41821"/>
    </physiologicalReaction>
</comment>
<comment type="catalytic activity">
    <reaction evidence="63">
        <text>octanoyl-[ACP] + malonyl-[ACP] + H(+) = 3-oxodecanoyl-[ACP] + holo-[ACP] + CO2</text>
        <dbReference type="Rhea" id="RHEA:41852"/>
        <dbReference type="Rhea" id="RHEA-COMP:9623"/>
        <dbReference type="Rhea" id="RHEA-COMP:9636"/>
        <dbReference type="Rhea" id="RHEA-COMP:9637"/>
        <dbReference type="Rhea" id="RHEA-COMP:9685"/>
        <dbReference type="ChEBI" id="CHEBI:15378"/>
        <dbReference type="ChEBI" id="CHEBI:16526"/>
        <dbReference type="ChEBI" id="CHEBI:64479"/>
        <dbReference type="ChEBI" id="CHEBI:78449"/>
        <dbReference type="ChEBI" id="CHEBI:78463"/>
        <dbReference type="ChEBI" id="CHEBI:78464"/>
    </reaction>
    <physiologicalReaction direction="left-to-right" evidence="63">
        <dbReference type="Rhea" id="RHEA:41853"/>
    </physiologicalReaction>
</comment>
<dbReference type="InterPro" id="IPR049391">
    <property type="entry name" value="FAS_pseudo-KR"/>
</dbReference>
<evidence type="ECO:0000256" key="5">
    <source>
        <dbReference type="ARBA" id="ARBA00012948"/>
    </source>
</evidence>
<dbReference type="Pfam" id="PF00975">
    <property type="entry name" value="Thioesterase"/>
    <property type="match status" value="1"/>
</dbReference>
<evidence type="ECO:0000256" key="28">
    <source>
        <dbReference type="ARBA" id="ARBA00023398"/>
    </source>
</evidence>
<evidence type="ECO:0000256" key="26">
    <source>
        <dbReference type="ARBA" id="ARBA00023388"/>
    </source>
</evidence>
<dbReference type="Gene3D" id="3.30.70.3290">
    <property type="match status" value="1"/>
</dbReference>
<evidence type="ECO:0000256" key="61">
    <source>
        <dbReference type="ARBA" id="ARBA00049449"/>
    </source>
</evidence>
<keyword evidence="9" id="KW-0444">Lipid biosynthesis</keyword>
<evidence type="ECO:0000256" key="16">
    <source>
        <dbReference type="ARBA" id="ARBA00022898"/>
    </source>
</evidence>
<evidence type="ECO:0000256" key="52">
    <source>
        <dbReference type="ARBA" id="ARBA00048691"/>
    </source>
</evidence>
<evidence type="ECO:0000256" key="29">
    <source>
        <dbReference type="ARBA" id="ARBA00023399"/>
    </source>
</evidence>
<dbReference type="InterPro" id="IPR057326">
    <property type="entry name" value="KR_dom"/>
</dbReference>
<dbReference type="Gene3D" id="3.40.47.10">
    <property type="match status" value="1"/>
</dbReference>
<dbReference type="SMART" id="SM00827">
    <property type="entry name" value="PKS_AT"/>
    <property type="match status" value="1"/>
</dbReference>
<keyword evidence="16" id="KW-0663">Pyridoxal phosphate</keyword>
<evidence type="ECO:0000256" key="49">
    <source>
        <dbReference type="ARBA" id="ARBA00048506"/>
    </source>
</evidence>
<evidence type="ECO:0000256" key="11">
    <source>
        <dbReference type="ARBA" id="ARBA00022679"/>
    </source>
</evidence>
<dbReference type="PROSITE" id="PS00606">
    <property type="entry name" value="KS3_1"/>
    <property type="match status" value="1"/>
</dbReference>
<evidence type="ECO:0000256" key="4">
    <source>
        <dbReference type="ARBA" id="ARBA00012873"/>
    </source>
</evidence>
<feature type="compositionally biased region" description="Low complexity" evidence="65">
    <location>
        <begin position="1094"/>
        <end position="1107"/>
    </location>
</feature>
<dbReference type="InterPro" id="IPR050091">
    <property type="entry name" value="PKS_NRPS_Biosynth_Enz"/>
</dbReference>
<dbReference type="Pfam" id="PF21149">
    <property type="entry name" value="FAS_pseudo-KR"/>
    <property type="match status" value="1"/>
</dbReference>
<comment type="catalytic activity">
    <reaction evidence="23">
        <text>(3R)-hydroxyoctanoyl-[ACP] = (2E)-octenoyl-[ACP] + H2O</text>
        <dbReference type="Rhea" id="RHEA:41844"/>
        <dbReference type="Rhea" id="RHEA-COMP:9634"/>
        <dbReference type="Rhea" id="RHEA-COMP:9635"/>
        <dbReference type="ChEBI" id="CHEBI:15377"/>
        <dbReference type="ChEBI" id="CHEBI:78461"/>
        <dbReference type="ChEBI" id="CHEBI:78462"/>
    </reaction>
    <physiologicalReaction direction="left-to-right" evidence="23">
        <dbReference type="Rhea" id="RHEA:41845"/>
    </physiologicalReaction>
</comment>
<comment type="catalytic activity">
    <reaction evidence="62">
        <text>(2E)-decenoyl-[ACP] + NADPH + H(+) = decanoyl-[ACP] + NADP(+)</text>
        <dbReference type="Rhea" id="RHEA:41864"/>
        <dbReference type="Rhea" id="RHEA-COMP:9639"/>
        <dbReference type="Rhea" id="RHEA-COMP:9640"/>
        <dbReference type="ChEBI" id="CHEBI:15378"/>
        <dbReference type="ChEBI" id="CHEBI:57783"/>
        <dbReference type="ChEBI" id="CHEBI:58349"/>
        <dbReference type="ChEBI" id="CHEBI:78467"/>
        <dbReference type="ChEBI" id="CHEBI:78468"/>
    </reaction>
    <physiologicalReaction direction="left-to-right" evidence="62">
        <dbReference type="Rhea" id="RHEA:41865"/>
    </physiologicalReaction>
</comment>
<evidence type="ECO:0000256" key="47">
    <source>
        <dbReference type="ARBA" id="ARBA00048289"/>
    </source>
</evidence>
<comment type="catalytic activity">
    <reaction evidence="58">
        <text>3-oxododecanoyl-[ACP] + NADPH + H(+) = (3R)-hydroxydodecanoyl-[ACP] + NADP(+)</text>
        <dbReference type="Rhea" id="RHEA:41872"/>
        <dbReference type="Rhea" id="RHEA-COMP:9641"/>
        <dbReference type="Rhea" id="RHEA-COMP:9642"/>
        <dbReference type="ChEBI" id="CHEBI:15378"/>
        <dbReference type="ChEBI" id="CHEBI:57783"/>
        <dbReference type="ChEBI" id="CHEBI:58349"/>
        <dbReference type="ChEBI" id="CHEBI:78469"/>
        <dbReference type="ChEBI" id="CHEBI:78470"/>
    </reaction>
    <physiologicalReaction direction="left-to-right" evidence="58">
        <dbReference type="Rhea" id="RHEA:41873"/>
    </physiologicalReaction>
</comment>